<keyword evidence="1" id="KW-1133">Transmembrane helix</keyword>
<feature type="transmembrane region" description="Helical" evidence="1">
    <location>
        <begin position="109"/>
        <end position="130"/>
    </location>
</feature>
<feature type="transmembrane region" description="Helical" evidence="1">
    <location>
        <begin position="302"/>
        <end position="321"/>
    </location>
</feature>
<dbReference type="Proteomes" id="UP001524587">
    <property type="component" value="Unassembled WGS sequence"/>
</dbReference>
<keyword evidence="1" id="KW-0812">Transmembrane</keyword>
<keyword evidence="3" id="KW-1185">Reference proteome</keyword>
<dbReference type="RefSeq" id="WP_422863021.1">
    <property type="nucleotide sequence ID" value="NZ_JAMSKV010000002.1"/>
</dbReference>
<feature type="transmembrane region" description="Helical" evidence="1">
    <location>
        <begin position="77"/>
        <end position="97"/>
    </location>
</feature>
<dbReference type="Pfam" id="PF10990">
    <property type="entry name" value="DUF2809"/>
    <property type="match status" value="1"/>
</dbReference>
<gene>
    <name evidence="2" type="ORF">NFI95_03820</name>
</gene>
<protein>
    <submittedName>
        <fullName evidence="2">DUF817 domain-containing protein</fullName>
    </submittedName>
</protein>
<reference evidence="2 3" key="1">
    <citation type="submission" date="2022-06" db="EMBL/GenBank/DDBJ databases">
        <title>Endosaccharibacter gen. nov., sp. nov., endophytic bacteria isolated from sugarcane.</title>
        <authorList>
            <person name="Pitiwittayakul N."/>
            <person name="Yukphan P."/>
            <person name="Charoenyingcharoen P."/>
            <person name="Tanasupawat S."/>
        </authorList>
    </citation>
    <scope>NUCLEOTIDE SEQUENCE [LARGE SCALE GENOMIC DNA]</scope>
    <source>
        <strain evidence="2 3">KSS8</strain>
    </source>
</reference>
<dbReference type="Pfam" id="PF05675">
    <property type="entry name" value="DUF817"/>
    <property type="match status" value="1"/>
</dbReference>
<feature type="transmembrane region" description="Helical" evidence="1">
    <location>
        <begin position="271"/>
        <end position="290"/>
    </location>
</feature>
<dbReference type="InterPro" id="IPR008535">
    <property type="entry name" value="DUF817"/>
</dbReference>
<accession>A0ABT1W602</accession>
<feature type="transmembrane region" description="Helical" evidence="1">
    <location>
        <begin position="354"/>
        <end position="375"/>
    </location>
</feature>
<dbReference type="InterPro" id="IPR021257">
    <property type="entry name" value="DUF2809"/>
</dbReference>
<feature type="transmembrane region" description="Helical" evidence="1">
    <location>
        <begin position="402"/>
        <end position="426"/>
    </location>
</feature>
<proteinExistence type="predicted"/>
<feature type="transmembrane region" description="Helical" evidence="1">
    <location>
        <begin position="200"/>
        <end position="218"/>
    </location>
</feature>
<organism evidence="2 3">
    <name type="scientific">Endosaccharibacter trunci</name>
    <dbReference type="NCBI Taxonomy" id="2812733"/>
    <lineage>
        <taxon>Bacteria</taxon>
        <taxon>Pseudomonadati</taxon>
        <taxon>Pseudomonadota</taxon>
        <taxon>Alphaproteobacteria</taxon>
        <taxon>Acetobacterales</taxon>
        <taxon>Acetobacteraceae</taxon>
        <taxon>Endosaccharibacter</taxon>
    </lineage>
</organism>
<name>A0ABT1W602_9PROT</name>
<dbReference type="EMBL" id="JAMSKV010000002">
    <property type="protein sequence ID" value="MCQ8277576.1"/>
    <property type="molecule type" value="Genomic_DNA"/>
</dbReference>
<feature type="transmembrane region" description="Helical" evidence="1">
    <location>
        <begin position="225"/>
        <end position="251"/>
    </location>
</feature>
<evidence type="ECO:0000256" key="1">
    <source>
        <dbReference type="SAM" id="Phobius"/>
    </source>
</evidence>
<evidence type="ECO:0000313" key="2">
    <source>
        <dbReference type="EMBL" id="MCQ8277576.1"/>
    </source>
</evidence>
<feature type="transmembrane region" description="Helical" evidence="1">
    <location>
        <begin position="136"/>
        <end position="157"/>
    </location>
</feature>
<keyword evidence="1" id="KW-0472">Membrane</keyword>
<evidence type="ECO:0000313" key="3">
    <source>
        <dbReference type="Proteomes" id="UP001524587"/>
    </source>
</evidence>
<feature type="transmembrane region" description="Helical" evidence="1">
    <location>
        <begin position="169"/>
        <end position="188"/>
    </location>
</feature>
<feature type="transmembrane region" description="Helical" evidence="1">
    <location>
        <begin position="327"/>
        <end position="347"/>
    </location>
</feature>
<comment type="caution">
    <text evidence="2">The sequence shown here is derived from an EMBL/GenBank/DDBJ whole genome shotgun (WGS) entry which is preliminary data.</text>
</comment>
<feature type="transmembrane region" description="Helical" evidence="1">
    <location>
        <begin position="52"/>
        <end position="71"/>
    </location>
</feature>
<sequence>MLQRHRPSAATRWPVLAGFVAWEERLGLRAQARGRFAAASYEFLRFGIKQGWACLFGGLLLALLIATRLWYPHHAPVTRYDALVLGAVLIQIVLLLLRMETLSEARVILLFHALGTSMEVFKTHVGSWIYPEPSLLRIGGVPLFTGFMYGAVGSYLVRAWHLFALRFERYPFLFSVLALAAAIYANFFADHWRIDLRYPLILATAMLFGRTIVFFTVWRTPRSMPLLLGFGLVALFIWFAENIGTGVGAWIYPNQRAGWTMVPISKLSSWFLLMLVSFATVSAQLGAIPFGPRRPHPPARLARLGMAAFLLSCGLAWALWPHDVPRFWFHAVGSVLWGGMVLCLVAASRRDGRAGAGAIAASIGIAFLVELSRLVRWAPLDAFRHTMPGVLLLGRVFDPLNLVLYTGGIFAASFWPPVSVTVRIGAAHDANHHRHRSRSG</sequence>